<dbReference type="GO" id="GO:0019005">
    <property type="term" value="C:SCF ubiquitin ligase complex"/>
    <property type="evidence" value="ECO:0007669"/>
    <property type="project" value="TreeGrafter"/>
</dbReference>
<dbReference type="Gene3D" id="3.80.10.10">
    <property type="entry name" value="Ribonuclease Inhibitor"/>
    <property type="match status" value="2"/>
</dbReference>
<evidence type="ECO:0000313" key="2">
    <source>
        <dbReference type="Proteomes" id="UP000494165"/>
    </source>
</evidence>
<dbReference type="SUPFAM" id="SSF52047">
    <property type="entry name" value="RNI-like"/>
    <property type="match status" value="2"/>
</dbReference>
<gene>
    <name evidence="1" type="ORF">CLODIP_2_CD03497</name>
</gene>
<accession>A0A8S1DUL6</accession>
<sequence length="865" mass="101354">MMIDVEYYAITEKKLFSLQEIAFDTVVKNLVHYKELIRSKVSPPFRKELYEEARNSVWKKTYEERFGLWTMLPYLEPHKTAESIDLREFKWAMPKLEANPKYWHGCDFDDDEYFDAPLDEILSYLGQRAPNLQEIRIHDPRPYVFQSGPKKPLLDSSSIDLIVKMKNLTRISIHSVQINLTGFLHICREFQNVQEIEAENILLDVPKSDLRAILEKINTVFDHQEYVECTFPTIFGIIFKKTDSVEIYREARVILDDSIFVDSLPELTHLRTYCGEEYQRHMKNFQHILSKVGGSLKKLTLTNFSQKSKLTFKNIFEHCESLEFLDLRSSYIADANEPLNSFGKLKEFDWCYADQDHALTLNSILCAPLLEKIDLISYKFDLGDKEALFNQIRRGEICTNLKMILFEFETEKESENEEVRSTSLVKLAFKVVVMNLGRYKELLKAKIPLKIRRELYEGAIHRFRSDLKRYELWEALPYLEPHNTDEFFQLHQFSWIEPKFELKPGQSDSERDYKVSLDEVLCYLAQHVPNLKQLFIDDERYDDDKEIFKKPRLGPGSIDLLVQMKNLTKISINEVNVELSGFVRICREFENLQEIDAQRILVDVDPKSDVKAILETFPAFDHQEYNERTFPRKFGILFKKTDSAENYRVARVELDSSPDSIFLDTIPEITHMQIDGSNKSEDHQSHVKNLEHILKKVGGYLKNLTLNSFCPKSKITFKHIFEHCKSLESLELRHSFVADDDEPIGSFGKLKEIRWNNSLSDHAITLKSILSAPLLKKIDLIADIFDLSDKEALLNRIRNGEICANVDDFVVEDRTYQDNAVWNGFYELFDAIRTTFPKPMTTRLEKRNIQHIGTAELFMKQWDFN</sequence>
<organism evidence="1 2">
    <name type="scientific">Cloeon dipterum</name>
    <dbReference type="NCBI Taxonomy" id="197152"/>
    <lineage>
        <taxon>Eukaryota</taxon>
        <taxon>Metazoa</taxon>
        <taxon>Ecdysozoa</taxon>
        <taxon>Arthropoda</taxon>
        <taxon>Hexapoda</taxon>
        <taxon>Insecta</taxon>
        <taxon>Pterygota</taxon>
        <taxon>Palaeoptera</taxon>
        <taxon>Ephemeroptera</taxon>
        <taxon>Pisciforma</taxon>
        <taxon>Baetidae</taxon>
        <taxon>Cloeon</taxon>
    </lineage>
</organism>
<proteinExistence type="predicted"/>
<reference evidence="1 2" key="1">
    <citation type="submission" date="2020-04" db="EMBL/GenBank/DDBJ databases">
        <authorList>
            <person name="Alioto T."/>
            <person name="Alioto T."/>
            <person name="Gomez Garrido J."/>
        </authorList>
    </citation>
    <scope>NUCLEOTIDE SEQUENCE [LARGE SCALE GENOMIC DNA]</scope>
</reference>
<dbReference type="AlphaFoldDB" id="A0A8S1DUL6"/>
<dbReference type="EMBL" id="CADEPI010000356">
    <property type="protein sequence ID" value="CAB3384555.1"/>
    <property type="molecule type" value="Genomic_DNA"/>
</dbReference>
<comment type="caution">
    <text evidence="1">The sequence shown here is derived from an EMBL/GenBank/DDBJ whole genome shotgun (WGS) entry which is preliminary data.</text>
</comment>
<dbReference type="PANTHER" id="PTHR13318">
    <property type="entry name" value="PARTNER OF PAIRED, ISOFORM B-RELATED"/>
    <property type="match status" value="1"/>
</dbReference>
<dbReference type="InterPro" id="IPR032675">
    <property type="entry name" value="LRR_dom_sf"/>
</dbReference>
<keyword evidence="2" id="KW-1185">Reference proteome</keyword>
<dbReference type="Proteomes" id="UP000494165">
    <property type="component" value="Unassembled WGS sequence"/>
</dbReference>
<name>A0A8S1DUL6_9INSE</name>
<protein>
    <submittedName>
        <fullName evidence="1">Uncharacterized protein</fullName>
    </submittedName>
</protein>
<evidence type="ECO:0000313" key="1">
    <source>
        <dbReference type="EMBL" id="CAB3384555.1"/>
    </source>
</evidence>
<dbReference type="GO" id="GO:0031146">
    <property type="term" value="P:SCF-dependent proteasomal ubiquitin-dependent protein catabolic process"/>
    <property type="evidence" value="ECO:0007669"/>
    <property type="project" value="TreeGrafter"/>
</dbReference>